<dbReference type="InterPro" id="IPR025863">
    <property type="entry name" value="Choline_sulf_C_dom"/>
</dbReference>
<dbReference type="Pfam" id="PF12411">
    <property type="entry name" value="Choline_sulf_C"/>
    <property type="match status" value="1"/>
</dbReference>
<name>A0A6H9RT08_9PSED</name>
<evidence type="ECO:0000313" key="3">
    <source>
        <dbReference type="EMBL" id="KAB0534137.1"/>
    </source>
</evidence>
<evidence type="ECO:0000259" key="2">
    <source>
        <dbReference type="Pfam" id="PF12411"/>
    </source>
</evidence>
<feature type="compositionally biased region" description="Basic and acidic residues" evidence="1">
    <location>
        <begin position="14"/>
        <end position="24"/>
    </location>
</feature>
<dbReference type="EMBL" id="VZPQ01000766">
    <property type="protein sequence ID" value="KAB0534137.1"/>
    <property type="molecule type" value="Genomic_DNA"/>
</dbReference>
<feature type="non-terminal residue" evidence="3">
    <location>
        <position position="1"/>
    </location>
</feature>
<sequence>QPLVDASQQYMRNHIDLDDLERKARYPQPCQNQ</sequence>
<accession>A0A6H9RT08</accession>
<protein>
    <recommendedName>
        <fullName evidence="2">Choline sulfatase enzyme C-terminal domain-containing protein</fullName>
    </recommendedName>
</protein>
<dbReference type="RefSeq" id="WP_151153069.1">
    <property type="nucleotide sequence ID" value="NZ_VZPQ01000766.1"/>
</dbReference>
<dbReference type="Proteomes" id="UP000423257">
    <property type="component" value="Unassembled WGS sequence"/>
</dbReference>
<reference evidence="3 4" key="1">
    <citation type="submission" date="2019-09" db="EMBL/GenBank/DDBJ databases">
        <title>Draft genome sequences of 48 bacterial type strains from the CCUG.</title>
        <authorList>
            <person name="Tunovic T."/>
            <person name="Pineiro-Iglesias B."/>
            <person name="Unosson C."/>
            <person name="Inganas E."/>
            <person name="Ohlen M."/>
            <person name="Cardew S."/>
            <person name="Jensie-Markopoulos S."/>
            <person name="Salva-Serra F."/>
            <person name="Jaen-Luchoro D."/>
            <person name="Karlsson R."/>
            <person name="Svensson-Stadler L."/>
            <person name="Chun J."/>
            <person name="Moore E."/>
        </authorList>
    </citation>
    <scope>NUCLEOTIDE SEQUENCE [LARGE SCALE GENOMIC DNA]</scope>
    <source>
        <strain evidence="3 4">CCUG 51524</strain>
    </source>
</reference>
<dbReference type="AlphaFoldDB" id="A0A6H9RT08"/>
<comment type="caution">
    <text evidence="3">The sequence shown here is derived from an EMBL/GenBank/DDBJ whole genome shotgun (WGS) entry which is preliminary data.</text>
</comment>
<gene>
    <name evidence="3" type="ORF">F7R03_32130</name>
</gene>
<proteinExistence type="predicted"/>
<organism evidence="3 4">
    <name type="scientific">Pseudomonas palleroniana</name>
    <dbReference type="NCBI Taxonomy" id="191390"/>
    <lineage>
        <taxon>Bacteria</taxon>
        <taxon>Pseudomonadati</taxon>
        <taxon>Pseudomonadota</taxon>
        <taxon>Gammaproteobacteria</taxon>
        <taxon>Pseudomonadales</taxon>
        <taxon>Pseudomonadaceae</taxon>
        <taxon>Pseudomonas</taxon>
    </lineage>
</organism>
<feature type="region of interest" description="Disordered" evidence="1">
    <location>
        <begin position="14"/>
        <end position="33"/>
    </location>
</feature>
<evidence type="ECO:0000256" key="1">
    <source>
        <dbReference type="SAM" id="MobiDB-lite"/>
    </source>
</evidence>
<feature type="domain" description="Choline sulfatase enzyme C-terminal" evidence="2">
    <location>
        <begin position="1"/>
        <end position="26"/>
    </location>
</feature>
<evidence type="ECO:0000313" key="4">
    <source>
        <dbReference type="Proteomes" id="UP000423257"/>
    </source>
</evidence>